<evidence type="ECO:0000259" key="1">
    <source>
        <dbReference type="Pfam" id="PF09936"/>
    </source>
</evidence>
<accession>A0A3S3R8Z4</accession>
<keyword evidence="3" id="KW-1185">Reference proteome</keyword>
<dbReference type="InterPro" id="IPR029026">
    <property type="entry name" value="tRNA_m1G_MTases_N"/>
</dbReference>
<dbReference type="AlphaFoldDB" id="A0A3S3R8Z4"/>
<feature type="domain" description="tRNA (guanine-N(1)-)-methyltransferase C-terminal" evidence="1">
    <location>
        <begin position="14"/>
        <end position="193"/>
    </location>
</feature>
<dbReference type="Proteomes" id="UP000287853">
    <property type="component" value="Unassembled WGS sequence"/>
</dbReference>
<dbReference type="EMBL" id="MTKO01000041">
    <property type="protein sequence ID" value="RWX47098.1"/>
    <property type="molecule type" value="Genomic_DNA"/>
</dbReference>
<gene>
    <name evidence="2" type="ORF">H206_00138</name>
</gene>
<sequence length="199" mass="21524">MTEILDTVDTAFRLDIALIHYPVINKKQELIGSAVTNLDLHDIARAGKTFGVGTYWVVTPYEQQQELAANIAGHWTEGYGGTVNPDRAEALSIIQIRANLEQVIAEISEKGGRVPLVVATSAGQLCKRTSYETLRSTLQEGRSVLLLLGTAWGLAPEVTELADATLPPIKGPGAYNHLSVRSAASICLDRLCGEREDRG</sequence>
<evidence type="ECO:0000313" key="3">
    <source>
        <dbReference type="Proteomes" id="UP000287853"/>
    </source>
</evidence>
<comment type="caution">
    <text evidence="2">The sequence shown here is derived from an EMBL/GenBank/DDBJ whole genome shotgun (WGS) entry which is preliminary data.</text>
</comment>
<evidence type="ECO:0000313" key="2">
    <source>
        <dbReference type="EMBL" id="RWX47098.1"/>
    </source>
</evidence>
<dbReference type="Pfam" id="PF09936">
    <property type="entry name" value="Methyltrn_RNA_4"/>
    <property type="match status" value="1"/>
</dbReference>
<dbReference type="InterPro" id="IPR019230">
    <property type="entry name" value="RNA_MeTrfase_C_dom"/>
</dbReference>
<protein>
    <recommendedName>
        <fullName evidence="1">tRNA (guanine-N(1)-)-methyltransferase C-terminal domain-containing protein</fullName>
    </recommendedName>
</protein>
<reference evidence="2 3" key="1">
    <citation type="submission" date="2017-01" db="EMBL/GenBank/DDBJ databases">
        <title>The cable genome- insights into the physiology and evolution of filamentous bacteria capable of sulfide oxidation via long distance electron transfer.</title>
        <authorList>
            <person name="Schreiber L."/>
            <person name="Bjerg J.T."/>
            <person name="Boggild A."/>
            <person name="Van De Vossenberg J."/>
            <person name="Meysman F."/>
            <person name="Nielsen L.P."/>
            <person name="Schramm A."/>
            <person name="Kjeldsen K.U."/>
        </authorList>
    </citation>
    <scope>NUCLEOTIDE SEQUENCE [LARGE SCALE GENOMIC DNA]</scope>
    <source>
        <strain evidence="2">MCF</strain>
    </source>
</reference>
<dbReference type="Gene3D" id="3.40.1280.10">
    <property type="match status" value="1"/>
</dbReference>
<dbReference type="CDD" id="cd18085">
    <property type="entry name" value="TM1570-like"/>
    <property type="match status" value="1"/>
</dbReference>
<organism evidence="2 3">
    <name type="scientific">Candidatus Electrothrix aarhusensis</name>
    <dbReference type="NCBI Taxonomy" id="1859131"/>
    <lineage>
        <taxon>Bacteria</taxon>
        <taxon>Pseudomonadati</taxon>
        <taxon>Thermodesulfobacteriota</taxon>
        <taxon>Desulfobulbia</taxon>
        <taxon>Desulfobulbales</taxon>
        <taxon>Desulfobulbaceae</taxon>
        <taxon>Candidatus Electrothrix</taxon>
    </lineage>
</organism>
<proteinExistence type="predicted"/>
<name>A0A3S3R8Z4_9BACT</name>